<protein>
    <submittedName>
        <fullName evidence="2">Uncharacterized protein</fullName>
    </submittedName>
</protein>
<accession>A0AAV6UQD5</accession>
<gene>
    <name evidence="2" type="ORF">JTE90_004836</name>
</gene>
<sequence>MIPRDSVRGFSNSTRQISMVLPTGARRTRCEPRQWGTPRTVGTQMKRRNEGEATNFHTDECRIWNPGLSGEESVALKELRGPHSCEDQTPHRWE</sequence>
<proteinExistence type="predicted"/>
<evidence type="ECO:0000313" key="3">
    <source>
        <dbReference type="Proteomes" id="UP000827092"/>
    </source>
</evidence>
<comment type="caution">
    <text evidence="2">The sequence shown here is derived from an EMBL/GenBank/DDBJ whole genome shotgun (WGS) entry which is preliminary data.</text>
</comment>
<evidence type="ECO:0000256" key="1">
    <source>
        <dbReference type="SAM" id="MobiDB-lite"/>
    </source>
</evidence>
<dbReference type="AlphaFoldDB" id="A0AAV6UQD5"/>
<feature type="region of interest" description="Disordered" evidence="1">
    <location>
        <begin position="1"/>
        <end position="54"/>
    </location>
</feature>
<evidence type="ECO:0000313" key="2">
    <source>
        <dbReference type="EMBL" id="KAG8186507.1"/>
    </source>
</evidence>
<dbReference type="Proteomes" id="UP000827092">
    <property type="component" value="Unassembled WGS sequence"/>
</dbReference>
<keyword evidence="3" id="KW-1185">Reference proteome</keyword>
<reference evidence="2 3" key="1">
    <citation type="journal article" date="2022" name="Nat. Ecol. Evol.">
        <title>A masculinizing supergene underlies an exaggerated male reproductive morph in a spider.</title>
        <authorList>
            <person name="Hendrickx F."/>
            <person name="De Corte Z."/>
            <person name="Sonet G."/>
            <person name="Van Belleghem S.M."/>
            <person name="Kostlbacher S."/>
            <person name="Vangestel C."/>
        </authorList>
    </citation>
    <scope>NUCLEOTIDE SEQUENCE [LARGE SCALE GENOMIC DNA]</scope>
    <source>
        <strain evidence="2">W744_W776</strain>
    </source>
</reference>
<organism evidence="2 3">
    <name type="scientific">Oedothorax gibbosus</name>
    <dbReference type="NCBI Taxonomy" id="931172"/>
    <lineage>
        <taxon>Eukaryota</taxon>
        <taxon>Metazoa</taxon>
        <taxon>Ecdysozoa</taxon>
        <taxon>Arthropoda</taxon>
        <taxon>Chelicerata</taxon>
        <taxon>Arachnida</taxon>
        <taxon>Araneae</taxon>
        <taxon>Araneomorphae</taxon>
        <taxon>Entelegynae</taxon>
        <taxon>Araneoidea</taxon>
        <taxon>Linyphiidae</taxon>
        <taxon>Erigoninae</taxon>
        <taxon>Oedothorax</taxon>
    </lineage>
</organism>
<dbReference type="EMBL" id="JAFNEN010000299">
    <property type="protein sequence ID" value="KAG8186507.1"/>
    <property type="molecule type" value="Genomic_DNA"/>
</dbReference>
<name>A0AAV6UQD5_9ARAC</name>